<gene>
    <name evidence="1" type="ORF">EHV10_01400</name>
</gene>
<evidence type="ECO:0000313" key="2">
    <source>
        <dbReference type="Proteomes" id="UP000272490"/>
    </source>
</evidence>
<protein>
    <submittedName>
        <fullName evidence="1">Uncharacterized protein</fullName>
    </submittedName>
</protein>
<dbReference type="EMBL" id="RRCO01000001">
    <property type="protein sequence ID" value="RRJ26714.1"/>
    <property type="molecule type" value="Genomic_DNA"/>
</dbReference>
<organism evidence="1 2">
    <name type="scientific">Lachnoanaerobaculum gingivalis</name>
    <dbReference type="NCBI Taxonomy" id="2490855"/>
    <lineage>
        <taxon>Bacteria</taxon>
        <taxon>Bacillati</taxon>
        <taxon>Bacillota</taxon>
        <taxon>Clostridia</taxon>
        <taxon>Lachnospirales</taxon>
        <taxon>Lachnospiraceae</taxon>
        <taxon>Lachnoanaerobaculum</taxon>
    </lineage>
</organism>
<evidence type="ECO:0000313" key="1">
    <source>
        <dbReference type="EMBL" id="RRJ26714.1"/>
    </source>
</evidence>
<keyword evidence="2" id="KW-1185">Reference proteome</keyword>
<sequence>MKLEFTTISPVILSPRMQKALYKGVDFKGIDKNTKNLKVEKSDNINIIYPLYSYEDRDLLSEKSFSYAKEYHIPASSLKGALLVGKRGENEDIFRSKILFKDINIGKEDVELKNLYKFQYLYQEAEGENDKGQAQPNEKQNLTYKTPKFEPFFSGVAIEMIGIRKKFEGEILLKADISEELLDNKLEENYSITKRKLDNYIDEIKQRIKNINSWIKDGKLEKAEEKEEDCINLLKCIEHNIDSLIKDGKKILFLGGYKGILGSLTNKVDENQKVKNGFYIDEESMLPYGLVEVKRFRK</sequence>
<comment type="caution">
    <text evidence="1">The sequence shown here is derived from an EMBL/GenBank/DDBJ whole genome shotgun (WGS) entry which is preliminary data.</text>
</comment>
<dbReference type="Proteomes" id="UP000272490">
    <property type="component" value="Unassembled WGS sequence"/>
</dbReference>
<dbReference type="RefSeq" id="WP_128673087.1">
    <property type="nucleotide sequence ID" value="NZ_RRCO01000001.1"/>
</dbReference>
<dbReference type="OrthoDB" id="2988146at2"/>
<proteinExistence type="predicted"/>
<dbReference type="AlphaFoldDB" id="A0A3P3R006"/>
<reference evidence="1 2" key="1">
    <citation type="submission" date="2018-11" db="EMBL/GenBank/DDBJ databases">
        <title>Genome sequencing of Lachnoanaerobaculum sp. KCOM 2030 (= ChDC B114).</title>
        <authorList>
            <person name="Kook J.-K."/>
            <person name="Park S.-N."/>
            <person name="Lim Y.K."/>
        </authorList>
    </citation>
    <scope>NUCLEOTIDE SEQUENCE [LARGE SCALE GENOMIC DNA]</scope>
    <source>
        <strain evidence="1 2">KCOM 2030</strain>
    </source>
</reference>
<name>A0A3P3R006_9FIRM</name>
<accession>A0A3P3R006</accession>